<proteinExistence type="predicted"/>
<accession>A0A3D9EFR6</accession>
<dbReference type="PROSITE" id="PS50850">
    <property type="entry name" value="MFS"/>
    <property type="match status" value="1"/>
</dbReference>
<evidence type="ECO:0000256" key="3">
    <source>
        <dbReference type="ARBA" id="ARBA00023136"/>
    </source>
</evidence>
<dbReference type="InterPro" id="IPR004747">
    <property type="entry name" value="CynX-like"/>
</dbReference>
<dbReference type="AlphaFoldDB" id="A0A3D9EFR6"/>
<sequence>MSSPASSPLTPWQRGLLLASLMLIALNLRPALSSLAPLLRQIETSTGLSSSAIGLLTTLPVLCLGFFAPLAPRLARRWGSERTLGAILALLAAGIVLRSLLPPLGLFLGSLIAGACIGILGVLLPALVKRDFPAQAGQLMGLYTMMLCIGAAVAAGATAPLAEAFDGRWQPALATWALVAVVALLVWLPQLRQPPTIAPRRGAGGSLWRNRLAWQITLYMGLQSSLAYIVFGWLPTLLMDRGLGMVQAGLMLSGSVMTQLVSALTAPWLATRGQDQRLAIVVVMSLTLAGLLGCLYAPVGSLWLWAVILGLGQGGTFSLALALLVLRSRDAETAGRLSGMAQGAGYSLASLGPLLVGIIHDATHGWAPMGVLFTLIAVLATLFGLGAGRTRYVNDV</sequence>
<dbReference type="InterPro" id="IPR011701">
    <property type="entry name" value="MFS"/>
</dbReference>
<dbReference type="EMBL" id="QRDL01000005">
    <property type="protein sequence ID" value="RED01857.1"/>
    <property type="molecule type" value="Genomic_DNA"/>
</dbReference>
<keyword evidence="1 4" id="KW-0812">Transmembrane</keyword>
<feature type="transmembrane region" description="Helical" evidence="4">
    <location>
        <begin position="365"/>
        <end position="385"/>
    </location>
</feature>
<evidence type="ECO:0000256" key="2">
    <source>
        <dbReference type="ARBA" id="ARBA00022989"/>
    </source>
</evidence>
<dbReference type="NCBIfam" id="TIGR00896">
    <property type="entry name" value="CynX"/>
    <property type="match status" value="1"/>
</dbReference>
<feature type="transmembrane region" description="Helical" evidence="4">
    <location>
        <begin position="51"/>
        <end position="71"/>
    </location>
</feature>
<dbReference type="GO" id="GO:0022857">
    <property type="term" value="F:transmembrane transporter activity"/>
    <property type="evidence" value="ECO:0007669"/>
    <property type="project" value="InterPro"/>
</dbReference>
<feature type="domain" description="Major facilitator superfamily (MFS) profile" evidence="5">
    <location>
        <begin position="209"/>
        <end position="396"/>
    </location>
</feature>
<feature type="transmembrane region" description="Helical" evidence="4">
    <location>
        <begin position="173"/>
        <end position="191"/>
    </location>
</feature>
<comment type="caution">
    <text evidence="6">The sequence shown here is derived from an EMBL/GenBank/DDBJ whole genome shotgun (WGS) entry which is preliminary data.</text>
</comment>
<organism evidence="6 7">
    <name type="scientific">Ectopseudomonas oleovorans</name>
    <name type="common">Pseudomonas oleovorans</name>
    <dbReference type="NCBI Taxonomy" id="301"/>
    <lineage>
        <taxon>Bacteria</taxon>
        <taxon>Pseudomonadati</taxon>
        <taxon>Pseudomonadota</taxon>
        <taxon>Gammaproteobacteria</taxon>
        <taxon>Pseudomonadales</taxon>
        <taxon>Pseudomonadaceae</taxon>
        <taxon>Ectopseudomonas</taxon>
    </lineage>
</organism>
<feature type="transmembrane region" description="Helical" evidence="4">
    <location>
        <begin position="140"/>
        <end position="161"/>
    </location>
</feature>
<dbReference type="InterPro" id="IPR052524">
    <property type="entry name" value="MFS_Cyanate_Porter"/>
</dbReference>
<feature type="transmembrane region" description="Helical" evidence="4">
    <location>
        <begin position="304"/>
        <end position="326"/>
    </location>
</feature>
<evidence type="ECO:0000259" key="5">
    <source>
        <dbReference type="PROSITE" id="PS50850"/>
    </source>
</evidence>
<evidence type="ECO:0000313" key="6">
    <source>
        <dbReference type="EMBL" id="RED01857.1"/>
    </source>
</evidence>
<keyword evidence="2 4" id="KW-1133">Transmembrane helix</keyword>
<evidence type="ECO:0000313" key="7">
    <source>
        <dbReference type="Proteomes" id="UP000256988"/>
    </source>
</evidence>
<feature type="transmembrane region" description="Helical" evidence="4">
    <location>
        <begin position="212"/>
        <end position="234"/>
    </location>
</feature>
<gene>
    <name evidence="6" type="ORF">DFO60_3479</name>
</gene>
<dbReference type="Gene3D" id="1.20.1250.20">
    <property type="entry name" value="MFS general substrate transporter like domains"/>
    <property type="match status" value="1"/>
</dbReference>
<evidence type="ECO:0000256" key="4">
    <source>
        <dbReference type="SAM" id="Phobius"/>
    </source>
</evidence>
<feature type="transmembrane region" description="Helical" evidence="4">
    <location>
        <begin position="246"/>
        <end position="266"/>
    </location>
</feature>
<dbReference type="GO" id="GO:0016020">
    <property type="term" value="C:membrane"/>
    <property type="evidence" value="ECO:0007669"/>
    <property type="project" value="InterPro"/>
</dbReference>
<evidence type="ECO:0000256" key="1">
    <source>
        <dbReference type="ARBA" id="ARBA00022692"/>
    </source>
</evidence>
<keyword evidence="3 4" id="KW-0472">Membrane</keyword>
<feature type="transmembrane region" description="Helical" evidence="4">
    <location>
        <begin position="278"/>
        <end position="298"/>
    </location>
</feature>
<feature type="transmembrane region" description="Helical" evidence="4">
    <location>
        <begin position="338"/>
        <end position="359"/>
    </location>
</feature>
<dbReference type="PANTHER" id="PTHR23523">
    <property type="match status" value="1"/>
</dbReference>
<dbReference type="Proteomes" id="UP000256988">
    <property type="component" value="Unassembled WGS sequence"/>
</dbReference>
<dbReference type="SUPFAM" id="SSF103473">
    <property type="entry name" value="MFS general substrate transporter"/>
    <property type="match status" value="1"/>
</dbReference>
<dbReference type="PANTHER" id="PTHR23523:SF2">
    <property type="entry name" value="2-NITROIMIDAZOLE TRANSPORTER"/>
    <property type="match status" value="1"/>
</dbReference>
<dbReference type="RefSeq" id="WP_258874346.1">
    <property type="nucleotide sequence ID" value="NZ_QRDL01000005.1"/>
</dbReference>
<dbReference type="InterPro" id="IPR020846">
    <property type="entry name" value="MFS_dom"/>
</dbReference>
<dbReference type="CDD" id="cd17339">
    <property type="entry name" value="MFS_NIMT_CynX_like"/>
    <property type="match status" value="1"/>
</dbReference>
<dbReference type="InterPro" id="IPR036259">
    <property type="entry name" value="MFS_trans_sf"/>
</dbReference>
<protein>
    <submittedName>
        <fullName evidence="6">CP family cyanate transporter-like MFS transporter</fullName>
    </submittedName>
</protein>
<dbReference type="Pfam" id="PF07690">
    <property type="entry name" value="MFS_1"/>
    <property type="match status" value="1"/>
</dbReference>
<feature type="transmembrane region" description="Helical" evidence="4">
    <location>
        <begin position="83"/>
        <end position="101"/>
    </location>
</feature>
<feature type="transmembrane region" description="Helical" evidence="4">
    <location>
        <begin position="107"/>
        <end position="128"/>
    </location>
</feature>
<name>A0A3D9EFR6_ECTOL</name>
<reference evidence="6 7" key="1">
    <citation type="submission" date="2018-07" db="EMBL/GenBank/DDBJ databases">
        <title>Genome sequencing of rice bacterial endophytes.</title>
        <authorList>
            <person name="Venturi V."/>
        </authorList>
    </citation>
    <scope>NUCLEOTIDE SEQUENCE [LARGE SCALE GENOMIC DNA]</scope>
    <source>
        <strain evidence="6 7">AG1002</strain>
    </source>
</reference>